<dbReference type="NCBIfam" id="TIGR04042">
    <property type="entry name" value="MSMEG_0570_fam"/>
    <property type="match status" value="1"/>
</dbReference>
<evidence type="ECO:0000313" key="1">
    <source>
        <dbReference type="EMBL" id="NDW05396.1"/>
    </source>
</evidence>
<dbReference type="AlphaFoldDB" id="A0A6N9T5Q8"/>
<gene>
    <name evidence="1" type="ORF">GTK09_13270</name>
</gene>
<dbReference type="RefSeq" id="WP_163463657.1">
    <property type="nucleotide sequence ID" value="NZ_JAAAMG010000010.1"/>
</dbReference>
<proteinExistence type="predicted"/>
<dbReference type="Proteomes" id="UP000469011">
    <property type="component" value="Unassembled WGS sequence"/>
</dbReference>
<protein>
    <submittedName>
        <fullName evidence="1">MSMEG_0570 family nitrogen starvation response protein</fullName>
    </submittedName>
</protein>
<keyword evidence="2" id="KW-1185">Reference proteome</keyword>
<accession>A0A6N9T5Q8</accession>
<evidence type="ECO:0000313" key="2">
    <source>
        <dbReference type="Proteomes" id="UP000469011"/>
    </source>
</evidence>
<name>A0A6N9T5Q8_9HYPH</name>
<comment type="caution">
    <text evidence="1">The sequence shown here is derived from an EMBL/GenBank/DDBJ whole genome shotgun (WGS) entry which is preliminary data.</text>
</comment>
<reference evidence="1 2" key="1">
    <citation type="submission" date="2020-01" db="EMBL/GenBank/DDBJ databases">
        <title>Jiella pacifica sp. nov.</title>
        <authorList>
            <person name="Xue Z."/>
            <person name="Zhu S."/>
            <person name="Chen J."/>
            <person name="Yang J."/>
        </authorList>
    </citation>
    <scope>NUCLEOTIDE SEQUENCE [LARGE SCALE GENOMIC DNA]</scope>
    <source>
        <strain evidence="1 2">40Bstr34</strain>
    </source>
</reference>
<organism evidence="1 2">
    <name type="scientific">Jiella pacifica</name>
    <dbReference type="NCBI Taxonomy" id="2696469"/>
    <lineage>
        <taxon>Bacteria</taxon>
        <taxon>Pseudomonadati</taxon>
        <taxon>Pseudomonadota</taxon>
        <taxon>Alphaproteobacteria</taxon>
        <taxon>Hyphomicrobiales</taxon>
        <taxon>Aurantimonadaceae</taxon>
        <taxon>Jiella</taxon>
    </lineage>
</organism>
<dbReference type="EMBL" id="JAAAMG010000010">
    <property type="protein sequence ID" value="NDW05396.1"/>
    <property type="molecule type" value="Genomic_DNA"/>
</dbReference>
<sequence>MPEVHFTLRWPDGAEERCYSPSTAIKRHLDAGKTYPLDELLDRVRTGLSEASDRVAAKYGFACSSAMDQLARIEARARAFEGGEDASVLCTRIEG</sequence>
<dbReference type="InterPro" id="IPR023846">
    <property type="entry name" value="CHP04042_MSMEG0570"/>
</dbReference>